<gene>
    <name evidence="2" type="ORF">PPRIM_AZ9-3.1.T0770051</name>
</gene>
<evidence type="ECO:0000256" key="1">
    <source>
        <dbReference type="ARBA" id="ARBA00022737"/>
    </source>
</evidence>
<protein>
    <submittedName>
        <fullName evidence="2">Uncharacterized protein</fullName>
    </submittedName>
</protein>
<dbReference type="Proteomes" id="UP000688137">
    <property type="component" value="Unassembled WGS sequence"/>
</dbReference>
<name>A0A8S1N1J9_PARPR</name>
<keyword evidence="3" id="KW-1185">Reference proteome</keyword>
<dbReference type="EMBL" id="CAJJDM010000080">
    <property type="protein sequence ID" value="CAD8086698.1"/>
    <property type="molecule type" value="Genomic_DNA"/>
</dbReference>
<reference evidence="2" key="1">
    <citation type="submission" date="2021-01" db="EMBL/GenBank/DDBJ databases">
        <authorList>
            <consortium name="Genoscope - CEA"/>
            <person name="William W."/>
        </authorList>
    </citation>
    <scope>NUCLEOTIDE SEQUENCE</scope>
</reference>
<accession>A0A8S1N1J9</accession>
<sequence>MDKLQAIDMLFFITIAFFGKKFKTMNLKKRGIFKTKDNQTFQGIWDERKLKYGIIQTLLLLIIQQITYKYVEQFKDGLRDGLGECHYSDGTIIKGNWKQDNLNDLCQIQFTDNTVFSGYFYKK</sequence>
<dbReference type="AlphaFoldDB" id="A0A8S1N1J9"/>
<organism evidence="2 3">
    <name type="scientific">Paramecium primaurelia</name>
    <dbReference type="NCBI Taxonomy" id="5886"/>
    <lineage>
        <taxon>Eukaryota</taxon>
        <taxon>Sar</taxon>
        <taxon>Alveolata</taxon>
        <taxon>Ciliophora</taxon>
        <taxon>Intramacronucleata</taxon>
        <taxon>Oligohymenophorea</taxon>
        <taxon>Peniculida</taxon>
        <taxon>Parameciidae</taxon>
        <taxon>Paramecium</taxon>
    </lineage>
</organism>
<dbReference type="Pfam" id="PF02493">
    <property type="entry name" value="MORN"/>
    <property type="match status" value="1"/>
</dbReference>
<comment type="caution">
    <text evidence="2">The sequence shown here is derived from an EMBL/GenBank/DDBJ whole genome shotgun (WGS) entry which is preliminary data.</text>
</comment>
<keyword evidence="1" id="KW-0677">Repeat</keyword>
<proteinExistence type="predicted"/>
<evidence type="ECO:0000313" key="2">
    <source>
        <dbReference type="EMBL" id="CAD8086698.1"/>
    </source>
</evidence>
<dbReference type="InterPro" id="IPR003409">
    <property type="entry name" value="MORN"/>
</dbReference>
<evidence type="ECO:0000313" key="3">
    <source>
        <dbReference type="Proteomes" id="UP000688137"/>
    </source>
</evidence>